<dbReference type="FunFam" id="3.20.20.100:FF:000015">
    <property type="entry name" value="Oxidoreductase, aldo/keto reductase family"/>
    <property type="match status" value="1"/>
</dbReference>
<keyword evidence="2" id="KW-0521">NADP</keyword>
<dbReference type="Pfam" id="PF00248">
    <property type="entry name" value="Aldo_ket_red"/>
    <property type="match status" value="1"/>
</dbReference>
<evidence type="ECO:0000256" key="3">
    <source>
        <dbReference type="ARBA" id="ARBA00023002"/>
    </source>
</evidence>
<evidence type="ECO:0000256" key="4">
    <source>
        <dbReference type="PIRSR" id="PIRSR000097-1"/>
    </source>
</evidence>
<feature type="domain" description="NADP-dependent oxidoreductase" evidence="7">
    <location>
        <begin position="26"/>
        <end position="271"/>
    </location>
</feature>
<proteinExistence type="inferred from homology"/>
<dbReference type="PRINTS" id="PR00069">
    <property type="entry name" value="ALDKETRDTASE"/>
</dbReference>
<feature type="active site" description="Proton donor" evidence="4">
    <location>
        <position position="58"/>
    </location>
</feature>
<dbReference type="eggNOG" id="COG0656">
    <property type="taxonomic scope" value="Bacteria"/>
</dbReference>
<dbReference type="CDD" id="cd19133">
    <property type="entry name" value="AKR_AKR5F1"/>
    <property type="match status" value="1"/>
</dbReference>
<dbReference type="GO" id="GO:0016616">
    <property type="term" value="F:oxidoreductase activity, acting on the CH-OH group of donors, NAD or NADP as acceptor"/>
    <property type="evidence" value="ECO:0007669"/>
    <property type="project" value="UniProtKB-ARBA"/>
</dbReference>
<dbReference type="HOGENOM" id="CLU_023205_0_1_9"/>
<comment type="caution">
    <text evidence="8">The sequence shown here is derived from an EMBL/GenBank/DDBJ whole genome shotgun (WGS) entry which is preliminary data.</text>
</comment>
<keyword evidence="3" id="KW-0560">Oxidoreductase</keyword>
<dbReference type="PROSITE" id="PS00063">
    <property type="entry name" value="ALDOKETO_REDUCTASE_3"/>
    <property type="match status" value="1"/>
</dbReference>
<dbReference type="PANTHER" id="PTHR43827">
    <property type="entry name" value="2,5-DIKETO-D-GLUCONIC ACID REDUCTASE"/>
    <property type="match status" value="1"/>
</dbReference>
<feature type="binding site" evidence="5">
    <location>
        <position position="121"/>
    </location>
    <ligand>
        <name>substrate</name>
    </ligand>
</feature>
<name>B0N832_9FIRM</name>
<comment type="similarity">
    <text evidence="1">Belongs to the aldo/keto reductase family.</text>
</comment>
<accession>B0N832</accession>
<sequence length="298" mass="34495">MRNNKGDKIMEYIILNNQIEMPILGLGVFQVPDKKECQETVFQAIKAGYRLIDTAASYMNEDAVGNAVKQAIEAGICTREELFITSKLWVQDMRTYETAKQGIENSLKKSGLEYFDLYLLHQAMGDYFAAWRAMEDAYHKGKLRAIGVSNFYPNILTNFCEIVEIKPMVNQIELHPYFTQEQAIETMKYYDVVPEAWAPLGGGRYNPFEDEMLKGIAEKYHKTVGQVLLRWNIQRDVVVIPKSTHIERIIENINVFDFELNNDEMKKISSLDMGYSGSRAKHFEPDFVRMVVHRKIHE</sequence>
<evidence type="ECO:0000256" key="2">
    <source>
        <dbReference type="ARBA" id="ARBA00022857"/>
    </source>
</evidence>
<evidence type="ECO:0000256" key="5">
    <source>
        <dbReference type="PIRSR" id="PIRSR000097-2"/>
    </source>
</evidence>
<organism evidence="8 9">
    <name type="scientific">Thomasclavelia ramosa DSM 1402</name>
    <dbReference type="NCBI Taxonomy" id="445974"/>
    <lineage>
        <taxon>Bacteria</taxon>
        <taxon>Bacillati</taxon>
        <taxon>Bacillota</taxon>
        <taxon>Erysipelotrichia</taxon>
        <taxon>Erysipelotrichales</taxon>
        <taxon>Coprobacillaceae</taxon>
        <taxon>Thomasclavelia</taxon>
    </lineage>
</organism>
<dbReference type="InterPro" id="IPR036812">
    <property type="entry name" value="NAD(P)_OxRdtase_dom_sf"/>
</dbReference>
<evidence type="ECO:0000256" key="1">
    <source>
        <dbReference type="ARBA" id="ARBA00007905"/>
    </source>
</evidence>
<keyword evidence="9" id="KW-1185">Reference proteome</keyword>
<feature type="site" description="Lowers pKa of active site Tyr" evidence="6">
    <location>
        <position position="87"/>
    </location>
</feature>
<reference evidence="8" key="2">
    <citation type="submission" date="2014-06" db="EMBL/GenBank/DDBJ databases">
        <title>Draft genome sequence of Clostridium ramosum(DSM 1402).</title>
        <authorList>
            <person name="Sudarsanam P."/>
            <person name="Ley R."/>
            <person name="Guruge J."/>
            <person name="Turnbaugh P.J."/>
            <person name="Mahowald M."/>
            <person name="Liep D."/>
            <person name="Gordon J."/>
        </authorList>
    </citation>
    <scope>NUCLEOTIDE SEQUENCE</scope>
    <source>
        <strain evidence="8">DSM 1402</strain>
    </source>
</reference>
<dbReference type="SUPFAM" id="SSF51430">
    <property type="entry name" value="NAD(P)-linked oxidoreductase"/>
    <property type="match status" value="1"/>
</dbReference>
<dbReference type="Gene3D" id="3.20.20.100">
    <property type="entry name" value="NADP-dependent oxidoreductase domain"/>
    <property type="match status" value="1"/>
</dbReference>
<dbReference type="PIRSF" id="PIRSF000097">
    <property type="entry name" value="AKR"/>
    <property type="match status" value="1"/>
</dbReference>
<evidence type="ECO:0000313" key="9">
    <source>
        <dbReference type="Proteomes" id="UP000005798"/>
    </source>
</evidence>
<dbReference type="PANTHER" id="PTHR43827:SF3">
    <property type="entry name" value="NADP-DEPENDENT OXIDOREDUCTASE DOMAIN-CONTAINING PROTEIN"/>
    <property type="match status" value="1"/>
</dbReference>
<evidence type="ECO:0000313" key="8">
    <source>
        <dbReference type="EMBL" id="EDS17970.1"/>
    </source>
</evidence>
<dbReference type="EMBL" id="ABFX02000008">
    <property type="protein sequence ID" value="EDS17970.1"/>
    <property type="molecule type" value="Genomic_DNA"/>
</dbReference>
<evidence type="ECO:0000259" key="7">
    <source>
        <dbReference type="Pfam" id="PF00248"/>
    </source>
</evidence>
<dbReference type="AlphaFoldDB" id="B0N832"/>
<dbReference type="InterPro" id="IPR020471">
    <property type="entry name" value="AKR"/>
</dbReference>
<dbReference type="InterPro" id="IPR018170">
    <property type="entry name" value="Aldo/ket_reductase_CS"/>
</dbReference>
<dbReference type="Proteomes" id="UP000005798">
    <property type="component" value="Unassembled WGS sequence"/>
</dbReference>
<dbReference type="InterPro" id="IPR023210">
    <property type="entry name" value="NADP_OxRdtase_dom"/>
</dbReference>
<dbReference type="PROSITE" id="PS00798">
    <property type="entry name" value="ALDOKETO_REDUCTASE_1"/>
    <property type="match status" value="1"/>
</dbReference>
<reference evidence="8" key="1">
    <citation type="submission" date="2007-11" db="EMBL/GenBank/DDBJ databases">
        <authorList>
            <person name="Fulton L."/>
            <person name="Clifton S."/>
            <person name="Fulton B."/>
            <person name="Xu J."/>
            <person name="Minx P."/>
            <person name="Pepin K.H."/>
            <person name="Johnson M."/>
            <person name="Thiruvilangam P."/>
            <person name="Bhonagiri V."/>
            <person name="Nash W.E."/>
            <person name="Mardis E.R."/>
            <person name="Wilson R.K."/>
        </authorList>
    </citation>
    <scope>NUCLEOTIDE SEQUENCE [LARGE SCALE GENOMIC DNA]</scope>
    <source>
        <strain evidence="8">DSM 1402</strain>
    </source>
</reference>
<gene>
    <name evidence="8" type="ORF">CLORAM_02766</name>
</gene>
<protein>
    <submittedName>
        <fullName evidence="8">Oxidoreductase, aldo/keto reductase family protein</fullName>
    </submittedName>
</protein>
<evidence type="ECO:0000256" key="6">
    <source>
        <dbReference type="PIRSR" id="PIRSR000097-3"/>
    </source>
</evidence>